<evidence type="ECO:0000256" key="12">
    <source>
        <dbReference type="PIRNR" id="PIRNR015601"/>
    </source>
</evidence>
<dbReference type="Pfam" id="PF20260">
    <property type="entry name" value="PUA_4"/>
    <property type="match status" value="1"/>
</dbReference>
<sequence length="243" mass="26333">MRVSRLHITDILVAGAQLSLPAESAHYLGTVLRAREGDKVMLFNARDGEFAAAVSKSKKGHVDVTIGECVRAPENAATLRLHLALGLSRGDRMDYAIQKATELGVTEITPLFTEHGEVRLKPDRLENKLRHFEKIAINAAEQCGRLDVPAINTPLSLDAFLAQKTNATRLLLEPGGELRLTAAQALSDIQLIIGPEGGFSEHEVSLARASNCEIMRLGPRVLRTETAPVAALAILQFLYGDLA</sequence>
<evidence type="ECO:0000256" key="1">
    <source>
        <dbReference type="ARBA" id="ARBA00004496"/>
    </source>
</evidence>
<evidence type="ECO:0000256" key="4">
    <source>
        <dbReference type="ARBA" id="ARBA00013673"/>
    </source>
</evidence>
<evidence type="ECO:0000256" key="6">
    <source>
        <dbReference type="ARBA" id="ARBA00022552"/>
    </source>
</evidence>
<proteinExistence type="inferred from homology"/>
<dbReference type="EC" id="2.1.1.193" evidence="3 12"/>
<reference evidence="15 16" key="1">
    <citation type="submission" date="2015-10" db="EMBL/GenBank/DDBJ databases">
        <title>Metagenome-Assembled Genomes uncover a global brackish microbiome.</title>
        <authorList>
            <person name="Hugerth L.W."/>
            <person name="Larsson J."/>
            <person name="Alneberg J."/>
            <person name="Lindh M.V."/>
            <person name="Legrand C."/>
            <person name="Pinhassi J."/>
            <person name="Andersson A.F."/>
        </authorList>
    </citation>
    <scope>NUCLEOTIDE SEQUENCE [LARGE SCALE GENOMIC DNA]</scope>
    <source>
        <strain evidence="15">BACL4 MAG-120507-bin80</strain>
    </source>
</reference>
<dbReference type="Pfam" id="PF04452">
    <property type="entry name" value="Methyltrans_RNA"/>
    <property type="match status" value="1"/>
</dbReference>
<dbReference type="NCBIfam" id="TIGR00046">
    <property type="entry name" value="RsmE family RNA methyltransferase"/>
    <property type="match status" value="1"/>
</dbReference>
<evidence type="ECO:0000313" key="15">
    <source>
        <dbReference type="EMBL" id="KRO71282.1"/>
    </source>
</evidence>
<dbReference type="SUPFAM" id="SSF88697">
    <property type="entry name" value="PUA domain-like"/>
    <property type="match status" value="1"/>
</dbReference>
<evidence type="ECO:0000256" key="10">
    <source>
        <dbReference type="ARBA" id="ARBA00025699"/>
    </source>
</evidence>
<evidence type="ECO:0000259" key="14">
    <source>
        <dbReference type="Pfam" id="PF20260"/>
    </source>
</evidence>
<accession>A0A0R2SD94</accession>
<feature type="domain" description="Ribosomal RNA small subunit methyltransferase E PUA-like" evidence="14">
    <location>
        <begin position="20"/>
        <end position="66"/>
    </location>
</feature>
<dbReference type="SUPFAM" id="SSF75217">
    <property type="entry name" value="alpha/beta knot"/>
    <property type="match status" value="1"/>
</dbReference>
<comment type="caution">
    <text evidence="15">The sequence shown here is derived from an EMBL/GenBank/DDBJ whole genome shotgun (WGS) entry which is preliminary data.</text>
</comment>
<dbReference type="Proteomes" id="UP000051934">
    <property type="component" value="Unassembled WGS sequence"/>
</dbReference>
<evidence type="ECO:0000256" key="8">
    <source>
        <dbReference type="ARBA" id="ARBA00022679"/>
    </source>
</evidence>
<evidence type="ECO:0000256" key="11">
    <source>
        <dbReference type="ARBA" id="ARBA00047944"/>
    </source>
</evidence>
<dbReference type="PIRSF" id="PIRSF015601">
    <property type="entry name" value="MTase_slr0722"/>
    <property type="match status" value="1"/>
</dbReference>
<evidence type="ECO:0000256" key="5">
    <source>
        <dbReference type="ARBA" id="ARBA00022490"/>
    </source>
</evidence>
<dbReference type="EMBL" id="LIBB01000208">
    <property type="protein sequence ID" value="KRO71282.1"/>
    <property type="molecule type" value="Genomic_DNA"/>
</dbReference>
<evidence type="ECO:0000256" key="9">
    <source>
        <dbReference type="ARBA" id="ARBA00022691"/>
    </source>
</evidence>
<keyword evidence="7 12" id="KW-0489">Methyltransferase</keyword>
<dbReference type="InterPro" id="IPR029028">
    <property type="entry name" value="Alpha/beta_knot_MTases"/>
</dbReference>
<dbReference type="InterPro" id="IPR046886">
    <property type="entry name" value="RsmE_MTase_dom"/>
</dbReference>
<evidence type="ECO:0000256" key="2">
    <source>
        <dbReference type="ARBA" id="ARBA00005528"/>
    </source>
</evidence>
<dbReference type="CDD" id="cd18084">
    <property type="entry name" value="RsmE-like"/>
    <property type="match status" value="1"/>
</dbReference>
<dbReference type="GO" id="GO:0070042">
    <property type="term" value="F:rRNA (uridine-N3-)-methyltransferase activity"/>
    <property type="evidence" value="ECO:0007669"/>
    <property type="project" value="TreeGrafter"/>
</dbReference>
<dbReference type="InterPro" id="IPR015947">
    <property type="entry name" value="PUA-like_sf"/>
</dbReference>
<keyword evidence="9 12" id="KW-0949">S-adenosyl-L-methionine</keyword>
<gene>
    <name evidence="15" type="ORF">ABR69_09920</name>
</gene>
<comment type="catalytic activity">
    <reaction evidence="11 12">
        <text>uridine(1498) in 16S rRNA + S-adenosyl-L-methionine = N(3)-methyluridine(1498) in 16S rRNA + S-adenosyl-L-homocysteine + H(+)</text>
        <dbReference type="Rhea" id="RHEA:42920"/>
        <dbReference type="Rhea" id="RHEA-COMP:10283"/>
        <dbReference type="Rhea" id="RHEA-COMP:10284"/>
        <dbReference type="ChEBI" id="CHEBI:15378"/>
        <dbReference type="ChEBI" id="CHEBI:57856"/>
        <dbReference type="ChEBI" id="CHEBI:59789"/>
        <dbReference type="ChEBI" id="CHEBI:65315"/>
        <dbReference type="ChEBI" id="CHEBI:74502"/>
        <dbReference type="EC" id="2.1.1.193"/>
    </reaction>
</comment>
<organism evidence="15 16">
    <name type="scientific">OM182 bacterium BACL3 MAG-120507-bin80</name>
    <dbReference type="NCBI Taxonomy" id="1655577"/>
    <lineage>
        <taxon>Bacteria</taxon>
        <taxon>Pseudomonadati</taxon>
        <taxon>Pseudomonadota</taxon>
        <taxon>Gammaproteobacteria</taxon>
        <taxon>OMG group</taxon>
        <taxon>OM182 clade</taxon>
    </lineage>
</organism>
<evidence type="ECO:0000313" key="16">
    <source>
        <dbReference type="Proteomes" id="UP000051934"/>
    </source>
</evidence>
<keyword evidence="8 12" id="KW-0808">Transferase</keyword>
<dbReference type="InterPro" id="IPR006700">
    <property type="entry name" value="RsmE"/>
</dbReference>
<dbReference type="NCBIfam" id="NF008692">
    <property type="entry name" value="PRK11713.1-5"/>
    <property type="match status" value="1"/>
</dbReference>
<dbReference type="Gene3D" id="2.40.240.20">
    <property type="entry name" value="Hypothetical PUA domain-like, domain 1"/>
    <property type="match status" value="1"/>
</dbReference>
<dbReference type="AlphaFoldDB" id="A0A0R2SD94"/>
<dbReference type="GO" id="GO:0005737">
    <property type="term" value="C:cytoplasm"/>
    <property type="evidence" value="ECO:0007669"/>
    <property type="project" value="UniProtKB-SubCell"/>
</dbReference>
<evidence type="ECO:0000256" key="3">
    <source>
        <dbReference type="ARBA" id="ARBA00012328"/>
    </source>
</evidence>
<dbReference type="PANTHER" id="PTHR30027">
    <property type="entry name" value="RIBOSOMAL RNA SMALL SUBUNIT METHYLTRANSFERASE E"/>
    <property type="match status" value="1"/>
</dbReference>
<evidence type="ECO:0000256" key="7">
    <source>
        <dbReference type="ARBA" id="ARBA00022603"/>
    </source>
</evidence>
<protein>
    <recommendedName>
        <fullName evidence="4 12">Ribosomal RNA small subunit methyltransferase E</fullName>
        <ecNumber evidence="3 12">2.1.1.193</ecNumber>
    </recommendedName>
</protein>
<dbReference type="Gene3D" id="3.40.1280.10">
    <property type="match status" value="1"/>
</dbReference>
<evidence type="ECO:0000259" key="13">
    <source>
        <dbReference type="Pfam" id="PF04452"/>
    </source>
</evidence>
<name>A0A0R2SD94_9GAMM</name>
<dbReference type="InterPro" id="IPR029026">
    <property type="entry name" value="tRNA_m1G_MTases_N"/>
</dbReference>
<feature type="domain" description="Ribosomal RNA small subunit methyltransferase E methyltransferase" evidence="13">
    <location>
        <begin position="78"/>
        <end position="236"/>
    </location>
</feature>
<keyword evidence="5 12" id="KW-0963">Cytoplasm</keyword>
<dbReference type="PANTHER" id="PTHR30027:SF3">
    <property type="entry name" value="16S RRNA (URACIL(1498)-N(3))-METHYLTRANSFERASE"/>
    <property type="match status" value="1"/>
</dbReference>
<dbReference type="GO" id="GO:0070475">
    <property type="term" value="P:rRNA base methylation"/>
    <property type="evidence" value="ECO:0007669"/>
    <property type="project" value="TreeGrafter"/>
</dbReference>
<comment type="function">
    <text evidence="10 12">Specifically methylates the N3 position of the uracil ring of uridine 1498 (m3U1498) in 16S rRNA. Acts on the fully assembled 30S ribosomal subunit.</text>
</comment>
<dbReference type="InterPro" id="IPR046887">
    <property type="entry name" value="RsmE_PUA-like"/>
</dbReference>
<comment type="similarity">
    <text evidence="2 12">Belongs to the RNA methyltransferase RsmE family.</text>
</comment>
<comment type="subcellular location">
    <subcellularLocation>
        <location evidence="1 12">Cytoplasm</location>
    </subcellularLocation>
</comment>
<keyword evidence="6 12" id="KW-0698">rRNA processing</keyword>